<dbReference type="Gene3D" id="3.40.50.300">
    <property type="entry name" value="P-loop containing nucleotide triphosphate hydrolases"/>
    <property type="match status" value="1"/>
</dbReference>
<dbReference type="PROSITE" id="PS50893">
    <property type="entry name" value="ABC_TRANSPORTER_2"/>
    <property type="match status" value="1"/>
</dbReference>
<dbReference type="PROSITE" id="PS00211">
    <property type="entry name" value="ABC_TRANSPORTER_1"/>
    <property type="match status" value="1"/>
</dbReference>
<dbReference type="CDD" id="cd03224">
    <property type="entry name" value="ABC_TM1139_LivF_branched"/>
    <property type="match status" value="1"/>
</dbReference>
<keyword evidence="3" id="KW-0472">Membrane</keyword>
<comment type="caution">
    <text evidence="8">The sequence shown here is derived from an EMBL/GenBank/DDBJ whole genome shotgun (WGS) entry which is preliminary data.</text>
</comment>
<dbReference type="InterPro" id="IPR003439">
    <property type="entry name" value="ABC_transporter-like_ATP-bd"/>
</dbReference>
<name>A0A3A1YP49_9BURK</name>
<keyword evidence="3" id="KW-1003">Cell membrane</keyword>
<dbReference type="GO" id="GO:0015807">
    <property type="term" value="P:L-amino acid transport"/>
    <property type="evidence" value="ECO:0007669"/>
    <property type="project" value="TreeGrafter"/>
</dbReference>
<dbReference type="Proteomes" id="UP000266206">
    <property type="component" value="Unassembled WGS sequence"/>
</dbReference>
<dbReference type="InterPro" id="IPR027417">
    <property type="entry name" value="P-loop_NTPase"/>
</dbReference>
<dbReference type="RefSeq" id="WP_119516599.1">
    <property type="nucleotide sequence ID" value="NZ_NQYH01000011.1"/>
</dbReference>
<evidence type="ECO:0000313" key="9">
    <source>
        <dbReference type="Proteomes" id="UP000266206"/>
    </source>
</evidence>
<evidence type="ECO:0000256" key="3">
    <source>
        <dbReference type="ARBA" id="ARBA00022475"/>
    </source>
</evidence>
<dbReference type="SMART" id="SM00382">
    <property type="entry name" value="AAA"/>
    <property type="match status" value="1"/>
</dbReference>
<comment type="similarity">
    <text evidence="1">Belongs to the ABC transporter superfamily.</text>
</comment>
<dbReference type="SUPFAM" id="SSF52540">
    <property type="entry name" value="P-loop containing nucleoside triphosphate hydrolases"/>
    <property type="match status" value="1"/>
</dbReference>
<evidence type="ECO:0000256" key="6">
    <source>
        <dbReference type="ARBA" id="ARBA00022970"/>
    </source>
</evidence>
<evidence type="ECO:0000256" key="4">
    <source>
        <dbReference type="ARBA" id="ARBA00022741"/>
    </source>
</evidence>
<evidence type="ECO:0000256" key="5">
    <source>
        <dbReference type="ARBA" id="ARBA00022840"/>
    </source>
</evidence>
<dbReference type="InterPro" id="IPR017871">
    <property type="entry name" value="ABC_transporter-like_CS"/>
</dbReference>
<dbReference type="OrthoDB" id="9776369at2"/>
<evidence type="ECO:0000259" key="7">
    <source>
        <dbReference type="PROSITE" id="PS50893"/>
    </source>
</evidence>
<sequence length="243" mass="26513">MTSSQTPFLQLENIDVHYGAVQALFDVNLTMQKGEVVSVLGGNASGKSTTLKSVLGLVSPSKGRIVLEGREIQGLSSPDVIDLGVASVPEGRRVFPEMSVYENLLMGAYPRRHEKEAIERDLHEVFTSFPRLAERRRQAAGTLSGGEQQMLALGRAWLRRGKLVCIDEPSMGLSPRFVDMVYQVLFRWKAAGQTILLVEQNARIALELADRAYVLQHGHVIISGTAAQLSADPAVQKAYLGAA</sequence>
<feature type="domain" description="ABC transporter" evidence="7">
    <location>
        <begin position="9"/>
        <end position="242"/>
    </location>
</feature>
<evidence type="ECO:0000256" key="1">
    <source>
        <dbReference type="ARBA" id="ARBA00005417"/>
    </source>
</evidence>
<dbReference type="InterPro" id="IPR052156">
    <property type="entry name" value="BCAA_Transport_ATP-bd_LivF"/>
</dbReference>
<evidence type="ECO:0000256" key="2">
    <source>
        <dbReference type="ARBA" id="ARBA00022448"/>
    </source>
</evidence>
<evidence type="ECO:0000313" key="8">
    <source>
        <dbReference type="EMBL" id="RIY40053.1"/>
    </source>
</evidence>
<organism evidence="8 9">
    <name type="scientific">Neopusillimonas maritima</name>
    <dbReference type="NCBI Taxonomy" id="2026239"/>
    <lineage>
        <taxon>Bacteria</taxon>
        <taxon>Pseudomonadati</taxon>
        <taxon>Pseudomonadota</taxon>
        <taxon>Betaproteobacteria</taxon>
        <taxon>Burkholderiales</taxon>
        <taxon>Alcaligenaceae</taxon>
        <taxon>Neopusillimonas</taxon>
    </lineage>
</organism>
<dbReference type="PANTHER" id="PTHR43820">
    <property type="entry name" value="HIGH-AFFINITY BRANCHED-CHAIN AMINO ACID TRANSPORT ATP-BINDING PROTEIN LIVF"/>
    <property type="match status" value="1"/>
</dbReference>
<dbReference type="GO" id="GO:0015658">
    <property type="term" value="F:branched-chain amino acid transmembrane transporter activity"/>
    <property type="evidence" value="ECO:0007669"/>
    <property type="project" value="TreeGrafter"/>
</dbReference>
<keyword evidence="6" id="KW-0029">Amino-acid transport</keyword>
<dbReference type="EMBL" id="NQYH01000011">
    <property type="protein sequence ID" value="RIY40053.1"/>
    <property type="molecule type" value="Genomic_DNA"/>
</dbReference>
<keyword evidence="5 8" id="KW-0067">ATP-binding</keyword>
<dbReference type="GO" id="GO:0016887">
    <property type="term" value="F:ATP hydrolysis activity"/>
    <property type="evidence" value="ECO:0007669"/>
    <property type="project" value="InterPro"/>
</dbReference>
<dbReference type="InterPro" id="IPR032823">
    <property type="entry name" value="BCA_ABC_TP_C"/>
</dbReference>
<dbReference type="Pfam" id="PF00005">
    <property type="entry name" value="ABC_tran"/>
    <property type="match status" value="1"/>
</dbReference>
<protein>
    <submittedName>
        <fullName evidence="8">ABC transporter ATP-binding protein</fullName>
    </submittedName>
</protein>
<dbReference type="PANTHER" id="PTHR43820:SF4">
    <property type="entry name" value="HIGH-AFFINITY BRANCHED-CHAIN AMINO ACID TRANSPORT ATP-BINDING PROTEIN LIVF"/>
    <property type="match status" value="1"/>
</dbReference>
<gene>
    <name evidence="8" type="ORF">CJP73_11945</name>
</gene>
<dbReference type="AlphaFoldDB" id="A0A3A1YP49"/>
<keyword evidence="2" id="KW-0813">Transport</keyword>
<proteinExistence type="inferred from homology"/>
<dbReference type="InterPro" id="IPR003593">
    <property type="entry name" value="AAA+_ATPase"/>
</dbReference>
<accession>A0A3A1YP49</accession>
<dbReference type="GO" id="GO:0005524">
    <property type="term" value="F:ATP binding"/>
    <property type="evidence" value="ECO:0007669"/>
    <property type="project" value="UniProtKB-KW"/>
</dbReference>
<dbReference type="Pfam" id="PF12399">
    <property type="entry name" value="BCA_ABC_TP_C"/>
    <property type="match status" value="1"/>
</dbReference>
<keyword evidence="4" id="KW-0547">Nucleotide-binding</keyword>
<reference evidence="8 9" key="1">
    <citation type="submission" date="2017-08" db="EMBL/GenBank/DDBJ databases">
        <title>Pusillimonas indicus sp. nov., a member of the family Alcaligenaceae isolated from surface seawater.</title>
        <authorList>
            <person name="Li J."/>
        </authorList>
    </citation>
    <scope>NUCLEOTIDE SEQUENCE [LARGE SCALE GENOMIC DNA]</scope>
    <source>
        <strain evidence="8 9">L52-1-41</strain>
    </source>
</reference>